<dbReference type="Proteomes" id="UP000237466">
    <property type="component" value="Unassembled WGS sequence"/>
</dbReference>
<dbReference type="GO" id="GO:0005886">
    <property type="term" value="C:plasma membrane"/>
    <property type="evidence" value="ECO:0007669"/>
    <property type="project" value="TreeGrafter"/>
</dbReference>
<evidence type="ECO:0000313" key="2">
    <source>
        <dbReference type="EMBL" id="POB49541.1"/>
    </source>
</evidence>
<organism evidence="2 3">
    <name type="scientific">Vibrio vulnificus</name>
    <dbReference type="NCBI Taxonomy" id="672"/>
    <lineage>
        <taxon>Bacteria</taxon>
        <taxon>Pseudomonadati</taxon>
        <taxon>Pseudomonadota</taxon>
        <taxon>Gammaproteobacteria</taxon>
        <taxon>Vibrionales</taxon>
        <taxon>Vibrionaceae</taxon>
        <taxon>Vibrio</taxon>
    </lineage>
</organism>
<comment type="caution">
    <text evidence="2">The sequence shown here is derived from an EMBL/GenBank/DDBJ whole genome shotgun (WGS) entry which is preliminary data.</text>
</comment>
<feature type="transmembrane region" description="Helical" evidence="1">
    <location>
        <begin position="36"/>
        <end position="54"/>
    </location>
</feature>
<dbReference type="InterPro" id="IPR008523">
    <property type="entry name" value="DUF805"/>
</dbReference>
<gene>
    <name evidence="2" type="ORF">CRN52_03330</name>
</gene>
<dbReference type="Pfam" id="PF05656">
    <property type="entry name" value="DUF805"/>
    <property type="match status" value="1"/>
</dbReference>
<keyword evidence="1" id="KW-0812">Transmembrane</keyword>
<feature type="transmembrane region" description="Helical" evidence="1">
    <location>
        <begin position="60"/>
        <end position="80"/>
    </location>
</feature>
<evidence type="ECO:0000256" key="1">
    <source>
        <dbReference type="SAM" id="Phobius"/>
    </source>
</evidence>
<name>A0A2S3R746_VIBVL</name>
<dbReference type="AlphaFoldDB" id="A0A2S3R746"/>
<evidence type="ECO:0008006" key="4">
    <source>
        <dbReference type="Google" id="ProtNLM"/>
    </source>
</evidence>
<feature type="transmembrane region" description="Helical" evidence="1">
    <location>
        <begin position="92"/>
        <end position="112"/>
    </location>
</feature>
<accession>A0A2S3R746</accession>
<feature type="transmembrane region" description="Helical" evidence="1">
    <location>
        <begin position="124"/>
        <end position="143"/>
    </location>
</feature>
<reference evidence="2 3" key="1">
    <citation type="journal article" date="2018" name="Front. Microbiol.">
        <title>Phylogeny of Vibrio vulnificus from the Analysis of the Core-Genome: Implications for Intra-Species Taxonomy.</title>
        <authorList>
            <person name="Roig F.J."/>
            <person name="Gonzalez-Candelas F."/>
            <person name="Sanjuan E."/>
            <person name="Fouz B."/>
            <person name="Feil E.J."/>
            <person name="Llorens C."/>
            <person name="Baker-Austin C."/>
            <person name="Oliver J.D."/>
            <person name="Danin-Poleg Y."/>
            <person name="Gibas C.J."/>
            <person name="Kashi Y."/>
            <person name="Gulig P.A."/>
            <person name="Morrison S.S."/>
            <person name="Amaro C."/>
        </authorList>
    </citation>
    <scope>NUCLEOTIDE SEQUENCE [LARGE SCALE GENOMIC DNA]</scope>
    <source>
        <strain evidence="2 3">CECT4608</strain>
    </source>
</reference>
<evidence type="ECO:0000313" key="3">
    <source>
        <dbReference type="Proteomes" id="UP000237466"/>
    </source>
</evidence>
<protein>
    <recommendedName>
        <fullName evidence="4">DUF805 domain-containing protein</fullName>
    </recommendedName>
</protein>
<dbReference type="PANTHER" id="PTHR34980">
    <property type="entry name" value="INNER MEMBRANE PROTEIN-RELATED-RELATED"/>
    <property type="match status" value="1"/>
</dbReference>
<proteinExistence type="predicted"/>
<sequence length="157" mass="17572">MRYFLGNGGVSCLGLYLMSLKELLFSFQGRIGRKTYWLWNLCYYLGILGFVTAVSKLFPAYSYILLPIFLLALLIPDLAVTTKRWHDRNKSAYWLALNVPLILGRLATPLSAPLAQEPSGMETLIGSIALLCGAWILLECGFLKGTEGCNRYGEPER</sequence>
<dbReference type="PANTHER" id="PTHR34980:SF1">
    <property type="entry name" value="INNER MEMBRANE PROTEIN"/>
    <property type="match status" value="1"/>
</dbReference>
<keyword evidence="1" id="KW-1133">Transmembrane helix</keyword>
<keyword evidence="1" id="KW-0472">Membrane</keyword>
<dbReference type="EMBL" id="PDGH01000033">
    <property type="protein sequence ID" value="POB49541.1"/>
    <property type="molecule type" value="Genomic_DNA"/>
</dbReference>